<sequence length="166" mass="18442">MKISFPLLIVFLISGCFESGDSGASDTGQVSVSSSGVPQDLSSVVTATSESPHFNKEILNALSARPLAEIDYDRLSGVVHESLNDVRGDIEEAIGKQEKINYDRIHSIIFQTISDNLKTQKLPEPPQFQFICDVNERWIYRCNLQNGEIECFSMSSNKLKLLSSVR</sequence>
<gene>
    <name evidence="1" type="ORF">METZ01_LOCUS272270</name>
</gene>
<dbReference type="PROSITE" id="PS51257">
    <property type="entry name" value="PROKAR_LIPOPROTEIN"/>
    <property type="match status" value="1"/>
</dbReference>
<evidence type="ECO:0000313" key="1">
    <source>
        <dbReference type="EMBL" id="SVC19416.1"/>
    </source>
</evidence>
<evidence type="ECO:0008006" key="2">
    <source>
        <dbReference type="Google" id="ProtNLM"/>
    </source>
</evidence>
<protein>
    <recommendedName>
        <fullName evidence="2">Lipoprotein</fullName>
    </recommendedName>
</protein>
<dbReference type="AlphaFoldDB" id="A0A382K5W7"/>
<proteinExistence type="predicted"/>
<accession>A0A382K5W7</accession>
<reference evidence="1" key="1">
    <citation type="submission" date="2018-05" db="EMBL/GenBank/DDBJ databases">
        <authorList>
            <person name="Lanie J.A."/>
            <person name="Ng W.-L."/>
            <person name="Kazmierczak K.M."/>
            <person name="Andrzejewski T.M."/>
            <person name="Davidsen T.M."/>
            <person name="Wayne K.J."/>
            <person name="Tettelin H."/>
            <person name="Glass J.I."/>
            <person name="Rusch D."/>
            <person name="Podicherti R."/>
            <person name="Tsui H.-C.T."/>
            <person name="Winkler M.E."/>
        </authorList>
    </citation>
    <scope>NUCLEOTIDE SEQUENCE</scope>
</reference>
<dbReference type="EMBL" id="UINC01078386">
    <property type="protein sequence ID" value="SVC19416.1"/>
    <property type="molecule type" value="Genomic_DNA"/>
</dbReference>
<name>A0A382K5W7_9ZZZZ</name>
<organism evidence="1">
    <name type="scientific">marine metagenome</name>
    <dbReference type="NCBI Taxonomy" id="408172"/>
    <lineage>
        <taxon>unclassified sequences</taxon>
        <taxon>metagenomes</taxon>
        <taxon>ecological metagenomes</taxon>
    </lineage>
</organism>